<name>A0ABV8RVR1_9BURK</name>
<comment type="caution">
    <text evidence="4">The sequence shown here is derived from an EMBL/GenBank/DDBJ whole genome shotgun (WGS) entry which is preliminary data.</text>
</comment>
<evidence type="ECO:0000313" key="5">
    <source>
        <dbReference type="Proteomes" id="UP001595756"/>
    </source>
</evidence>
<feature type="transmembrane region" description="Helical" evidence="2">
    <location>
        <begin position="360"/>
        <end position="379"/>
    </location>
</feature>
<keyword evidence="2" id="KW-0812">Transmembrane</keyword>
<feature type="region of interest" description="Disordered" evidence="1">
    <location>
        <begin position="967"/>
        <end position="1005"/>
    </location>
</feature>
<keyword evidence="2" id="KW-0472">Membrane</keyword>
<dbReference type="EMBL" id="JBHSDY010000002">
    <property type="protein sequence ID" value="MFC4296864.1"/>
    <property type="molecule type" value="Genomic_DNA"/>
</dbReference>
<proteinExistence type="predicted"/>
<dbReference type="RefSeq" id="WP_376811435.1">
    <property type="nucleotide sequence ID" value="NZ_JBHSDY010000002.1"/>
</dbReference>
<feature type="compositionally biased region" description="Basic and acidic residues" evidence="1">
    <location>
        <begin position="980"/>
        <end position="1005"/>
    </location>
</feature>
<evidence type="ECO:0000256" key="1">
    <source>
        <dbReference type="SAM" id="MobiDB-lite"/>
    </source>
</evidence>
<sequence length="1005" mass="107555">MPNLTVYVTGGVDYFYSVLNGVAMVFGSGTLIWSAALMGAMFAIMTGAWHYIQKNIGSGMIKTHTWTEHALMMSIAVALGFAPTRVTLQSVYGDQSVAVVDNVPLVLAAPAAIFSGVSYEIFKVLDTALASTSGSYMSVSDKGFATPLNLLFAMRGGLERTSGDFAKSFQNYLLDCTKNTAINAQALATNPDLFQYLIDNGRNTGLVETYIGAGAGNTTTSLPTAAVVSCSQAKDLLARRFDIFETGNGSNQSDVNRLINNNVKDAQRGAAGGVDHWTYADYQDSFNHLLGFTGQSAQQFMRTALVRNLVNDTYRCANSAYANSAFVNCTQLQHDSMEAYKIDSAASASLFTKTMFPAMVLLQMLFFAFGVVIFLYGLLKGAGIVGYLAKYFVFGLWVFSWLPFVAVINAFIQWQVEEKIRQLPAAGLTSENYATYMYDVLSTNLAMASDMLAATPLLTLGLLTGSAYAMAGWANRLSARDYVDESQAAPRTGAVQPLVQTTAVQTSNQLTGSQSADYEAPKFSVSDSLRHVEESAHAQSLNSQVAQMRAAERYVGSAVQELGGGSWTSSDGRAHSLQRMDTLHESEGVALQIAQDRGYGADVRAEISAGFKALGSGTSAAEVYRSTESAEAREALSKGIHAGTQYADQYVTQAQDQYAARGGILSDDTSRASDSYQDQKQRATQDREEWKAVSSRTRDASWKRELSAPSFGRAVEEDSAMGTSGHNWARRINERYRELAAENSSEAAGAVYSAQLAYLTRNGKSQLPGQDEVAQWLTVQRYDQGFASQILGEVAAVPAVAADHGRNAGIGDDVRGLAVSAAGLGTSVPSAVAQTGAVHGLRSAADLQEGVVVTDDTDGGGAGVRRGMDGLRNQHQEGVAQAGGREGLKSLDDAQQQAEHAWLTTQQSPRVEARGRALADHDGRESGASTAAAAHGAAQDTAQTLVTSRQAVGQAQSAAAKKVFGADISQGRPPEIYIPRAERGEDGEVKYWQRLPHDQEPDKKK</sequence>
<accession>A0ABV8RVR1</accession>
<feature type="domain" description="TraG N-terminal Proteobacteria" evidence="3">
    <location>
        <begin position="5"/>
        <end position="484"/>
    </location>
</feature>
<gene>
    <name evidence="4" type="ORF">ACFO0J_02260</name>
</gene>
<dbReference type="Pfam" id="PF07916">
    <property type="entry name" value="TraG_N"/>
    <property type="match status" value="1"/>
</dbReference>
<organism evidence="4 5">
    <name type="scientific">Castellaniella hirudinis</name>
    <dbReference type="NCBI Taxonomy" id="1144617"/>
    <lineage>
        <taxon>Bacteria</taxon>
        <taxon>Pseudomonadati</taxon>
        <taxon>Pseudomonadota</taxon>
        <taxon>Betaproteobacteria</taxon>
        <taxon>Burkholderiales</taxon>
        <taxon>Alcaligenaceae</taxon>
        <taxon>Castellaniella</taxon>
    </lineage>
</organism>
<feature type="compositionally biased region" description="Basic and acidic residues" evidence="1">
    <location>
        <begin position="677"/>
        <end position="698"/>
    </location>
</feature>
<keyword evidence="5" id="KW-1185">Reference proteome</keyword>
<evidence type="ECO:0000313" key="4">
    <source>
        <dbReference type="EMBL" id="MFC4296864.1"/>
    </source>
</evidence>
<feature type="compositionally biased region" description="Low complexity" evidence="1">
    <location>
        <begin position="926"/>
        <end position="936"/>
    </location>
</feature>
<feature type="transmembrane region" description="Helical" evidence="2">
    <location>
        <begin position="391"/>
        <end position="412"/>
    </location>
</feature>
<feature type="region of interest" description="Disordered" evidence="1">
    <location>
        <begin position="902"/>
        <end position="936"/>
    </location>
</feature>
<dbReference type="Proteomes" id="UP001595756">
    <property type="component" value="Unassembled WGS sequence"/>
</dbReference>
<evidence type="ECO:0000259" key="3">
    <source>
        <dbReference type="Pfam" id="PF07916"/>
    </source>
</evidence>
<keyword evidence="2" id="KW-1133">Transmembrane helix</keyword>
<reference evidence="5" key="1">
    <citation type="journal article" date="2019" name="Int. J. Syst. Evol. Microbiol.">
        <title>The Global Catalogue of Microorganisms (GCM) 10K type strain sequencing project: providing services to taxonomists for standard genome sequencing and annotation.</title>
        <authorList>
            <consortium name="The Broad Institute Genomics Platform"/>
            <consortium name="The Broad Institute Genome Sequencing Center for Infectious Disease"/>
            <person name="Wu L."/>
            <person name="Ma J."/>
        </authorList>
    </citation>
    <scope>NUCLEOTIDE SEQUENCE [LARGE SCALE GENOMIC DNA]</scope>
    <source>
        <strain evidence="5">CGMCC 1.19029</strain>
    </source>
</reference>
<protein>
    <submittedName>
        <fullName evidence="4">Conjugal transfer protein TraG N-terminal domain-containing protein</fullName>
    </submittedName>
</protein>
<feature type="region of interest" description="Disordered" evidence="1">
    <location>
        <begin position="665"/>
        <end position="698"/>
    </location>
</feature>
<feature type="compositionally biased region" description="Basic and acidic residues" evidence="1">
    <location>
        <begin position="911"/>
        <end position="925"/>
    </location>
</feature>
<feature type="transmembrane region" description="Helical" evidence="2">
    <location>
        <begin position="451"/>
        <end position="474"/>
    </location>
</feature>
<dbReference type="InterPro" id="IPR012931">
    <property type="entry name" value="TraG_N_Proteobacteria"/>
</dbReference>
<evidence type="ECO:0000256" key="2">
    <source>
        <dbReference type="SAM" id="Phobius"/>
    </source>
</evidence>
<feature type="transmembrane region" description="Helical" evidence="2">
    <location>
        <begin position="31"/>
        <end position="52"/>
    </location>
</feature>